<organism evidence="5 6">
    <name type="scientific">Clostridium algidicarnis DSM 15099</name>
    <dbReference type="NCBI Taxonomy" id="1121295"/>
    <lineage>
        <taxon>Bacteria</taxon>
        <taxon>Bacillati</taxon>
        <taxon>Bacillota</taxon>
        <taxon>Clostridia</taxon>
        <taxon>Eubacteriales</taxon>
        <taxon>Clostridiaceae</taxon>
        <taxon>Clostridium</taxon>
    </lineage>
</organism>
<dbReference type="Pfam" id="PF08706">
    <property type="entry name" value="D5_N"/>
    <property type="match status" value="1"/>
</dbReference>
<dbReference type="EMBL" id="PTIS01000021">
    <property type="protein sequence ID" value="PPK44987.1"/>
    <property type="molecule type" value="Genomic_DNA"/>
</dbReference>
<name>A0A2S6FUU5_9CLOT</name>
<dbReference type="InterPro" id="IPR014820">
    <property type="entry name" value="PriCT_1"/>
</dbReference>
<keyword evidence="1" id="KW-0547">Nucleotide-binding</keyword>
<dbReference type="SMART" id="SM00942">
    <property type="entry name" value="PriCT_1"/>
    <property type="match status" value="1"/>
</dbReference>
<dbReference type="InterPro" id="IPR006500">
    <property type="entry name" value="Helicase_put_C_phage/plasmid"/>
</dbReference>
<comment type="caution">
    <text evidence="5">The sequence shown here is derived from an EMBL/GenBank/DDBJ whole genome shotgun (WGS) entry which is preliminary data.</text>
</comment>
<dbReference type="InterPro" id="IPR027417">
    <property type="entry name" value="P-loop_NTPase"/>
</dbReference>
<dbReference type="OrthoDB" id="9763644at2"/>
<dbReference type="RefSeq" id="WP_104410665.1">
    <property type="nucleotide sequence ID" value="NZ_PTIS01000021.1"/>
</dbReference>
<dbReference type="SUPFAM" id="SSF52540">
    <property type="entry name" value="P-loop containing nucleoside triphosphate hydrolases"/>
    <property type="match status" value="1"/>
</dbReference>
<dbReference type="InterPro" id="IPR051620">
    <property type="entry name" value="ORF904-like_C"/>
</dbReference>
<sequence>MKLIFYTANCTGNTKNCSYPNRVEVTNAEELKAVVKMDHVCAEYKNNYRSADNFKESVVVVMDCDNDHSEKENEWITPERIDELLPDVSYAIAPSRNHMKQKDDKSARPRFHIYFLIRPCTDNIKYVKLKRRIQETFPFFDNNALDAARFIFGADCDEVIWHDGWETIEEELPVDKGDEDNETTEVSSIPEGKRNSTLSRFAGRVAKRYGAIEKAHQIFLDEAKKCDPPMDDEELATIWNSAVKFAEKVQDQEGYVAPEDFNDDFKGKSLKPSDFSDIGQAKILTHEYGNELCYTDATDYLRFNGEYWVESKQQAVGAMEEFLDLQLAHALDEVQRAMDAVVAVGVSIDDVKAGGKKFENSLQGQQLDTYREYLSAVSYRTFVMKRRDMKYVMSALQAAKPMLSISVSDLDKDEFLLNTPGATYHLKDGLLRMHKPDAMDYITKQTSVTPGDNGKQLWLDALDTFFCDDQELIDYVQQIVGLASIGKVYVEALIISYGEGRNGKSTFWNTISRILGTYSGSMSSDALTVGCKRNVKPEMAELKGKRLIIAAELEEGMRLNTSVIKQLCSTDEVMAEKKYKDPFKYVPSHTLVLYTNHLPRVGANDEGTWRRLIVIPFNAKIEGNSDIKNYTDYLVQDAGPYVLAWIIEGAKKVIANDFKLKLPSCVENAINSYRANNDWLGAFLDECCELDSSYKQKSGEFYQEYRAYCLRTGEYTRSTTDFYAALEVAGLNRKKYSKGIFIIGVRLKNTDFIE</sequence>
<dbReference type="InterPro" id="IPR014818">
    <property type="entry name" value="Phage/plasmid_primase_P4_C"/>
</dbReference>
<proteinExistence type="predicted"/>
<dbReference type="Pfam" id="PF19263">
    <property type="entry name" value="DUF5906"/>
    <property type="match status" value="1"/>
</dbReference>
<dbReference type="AlphaFoldDB" id="A0A2S6FUU5"/>
<evidence type="ECO:0000256" key="1">
    <source>
        <dbReference type="ARBA" id="ARBA00022741"/>
    </source>
</evidence>
<keyword evidence="3" id="KW-0067">ATP-binding</keyword>
<gene>
    <name evidence="5" type="ORF">BD821_12133</name>
</gene>
<protein>
    <submittedName>
        <fullName evidence="5">P4 family phage/plasmid primase-like protein</fullName>
    </submittedName>
</protein>
<evidence type="ECO:0000259" key="4">
    <source>
        <dbReference type="PROSITE" id="PS51206"/>
    </source>
</evidence>
<accession>A0A2S6FUU5</accession>
<evidence type="ECO:0000256" key="3">
    <source>
        <dbReference type="ARBA" id="ARBA00022840"/>
    </source>
</evidence>
<dbReference type="PROSITE" id="PS51206">
    <property type="entry name" value="SF3_HELICASE_1"/>
    <property type="match status" value="1"/>
</dbReference>
<evidence type="ECO:0000256" key="2">
    <source>
        <dbReference type="ARBA" id="ARBA00022801"/>
    </source>
</evidence>
<evidence type="ECO:0000313" key="6">
    <source>
        <dbReference type="Proteomes" id="UP000239863"/>
    </source>
</evidence>
<reference evidence="5 6" key="1">
    <citation type="submission" date="2018-02" db="EMBL/GenBank/DDBJ databases">
        <title>Genomic Encyclopedia of Archaeal and Bacterial Type Strains, Phase II (KMG-II): from individual species to whole genera.</title>
        <authorList>
            <person name="Goeker M."/>
        </authorList>
    </citation>
    <scope>NUCLEOTIDE SEQUENCE [LARGE SCALE GENOMIC DNA]</scope>
    <source>
        <strain evidence="5 6">DSM 15099</strain>
    </source>
</reference>
<keyword evidence="2" id="KW-0378">Hydrolase</keyword>
<dbReference type="PANTHER" id="PTHR35372">
    <property type="entry name" value="ATP BINDING PROTEIN-RELATED"/>
    <property type="match status" value="1"/>
</dbReference>
<dbReference type="PANTHER" id="PTHR35372:SF2">
    <property type="entry name" value="SF3 HELICASE DOMAIN-CONTAINING PROTEIN"/>
    <property type="match status" value="1"/>
</dbReference>
<feature type="domain" description="SF3 helicase" evidence="4">
    <location>
        <begin position="471"/>
        <end position="630"/>
    </location>
</feature>
<dbReference type="Proteomes" id="UP000239863">
    <property type="component" value="Unassembled WGS sequence"/>
</dbReference>
<dbReference type="GO" id="GO:0005524">
    <property type="term" value="F:ATP binding"/>
    <property type="evidence" value="ECO:0007669"/>
    <property type="project" value="UniProtKB-KW"/>
</dbReference>
<evidence type="ECO:0000313" key="5">
    <source>
        <dbReference type="EMBL" id="PPK44987.1"/>
    </source>
</evidence>
<dbReference type="GO" id="GO:0016787">
    <property type="term" value="F:hydrolase activity"/>
    <property type="evidence" value="ECO:0007669"/>
    <property type="project" value="UniProtKB-KW"/>
</dbReference>
<dbReference type="InterPro" id="IPR045455">
    <property type="entry name" value="NrS-1_pol-like_helicase"/>
</dbReference>
<dbReference type="SMART" id="SM00885">
    <property type="entry name" value="D5_N"/>
    <property type="match status" value="1"/>
</dbReference>
<dbReference type="NCBIfam" id="TIGR01613">
    <property type="entry name" value="primase_Cterm"/>
    <property type="match status" value="1"/>
</dbReference>
<dbReference type="Gene3D" id="3.40.50.300">
    <property type="entry name" value="P-loop containing nucleotide triphosphate hydrolases"/>
    <property type="match status" value="1"/>
</dbReference>
<dbReference type="InterPro" id="IPR014015">
    <property type="entry name" value="Helicase_SF3_DNA-vir"/>
</dbReference>